<feature type="transmembrane region" description="Helical" evidence="7">
    <location>
        <begin position="326"/>
        <end position="355"/>
    </location>
</feature>
<keyword evidence="4 7" id="KW-0812">Transmembrane</keyword>
<comment type="subcellular location">
    <subcellularLocation>
        <location evidence="1">Cell membrane</location>
        <topology evidence="1">Multi-pass membrane protein</topology>
    </subcellularLocation>
</comment>
<dbReference type="Pfam" id="PF07690">
    <property type="entry name" value="MFS_1"/>
    <property type="match status" value="1"/>
</dbReference>
<dbReference type="PANTHER" id="PTHR43266">
    <property type="entry name" value="MACROLIDE-EFFLUX PROTEIN"/>
    <property type="match status" value="1"/>
</dbReference>
<evidence type="ECO:0000256" key="2">
    <source>
        <dbReference type="ARBA" id="ARBA00022448"/>
    </source>
</evidence>
<evidence type="ECO:0000256" key="5">
    <source>
        <dbReference type="ARBA" id="ARBA00022989"/>
    </source>
</evidence>
<sequence>MMLLRRNGDFRRLYAATAVDGFGSWLLVFAAPLHVYAVTGSAMSTGLALAVQAVPAVVIAPWAGAAVDRWPRAQVAVLANLASAAGVALMLVPGLVLAGLLVESAALCFLRPALRALTPSVVPDPADLATANALTTFTDSAYRMIGPPLGTALVAAGLFPVAVAVDLASYLVAAALVAGLPVVGGAAGVRVRIRDGVRALFGSRLLRGLTAATWVYWAANAALTTLLIPFTVHRLGATGRVVGWLVAALGLGYLVGSALARPVILRYATRTVLLVGYAAVGVCFVVAFTAVSVPRAVVAVGLSGVPGAITQIATGHRLQVSTPDAVLGRVLAAFHLSDALAAVAGAVLAPVVLAALGLGRALVVCSVVVIGAGVLAVVLLPSVGGRTYAVATVAGEDRG</sequence>
<dbReference type="Gene3D" id="1.20.1250.20">
    <property type="entry name" value="MFS general substrate transporter like domains"/>
    <property type="match status" value="2"/>
</dbReference>
<dbReference type="InterPro" id="IPR020846">
    <property type="entry name" value="MFS_dom"/>
</dbReference>
<keyword evidence="10" id="KW-1185">Reference proteome</keyword>
<feature type="domain" description="Major facilitator superfamily (MFS) profile" evidence="8">
    <location>
        <begin position="196"/>
        <end position="399"/>
    </location>
</feature>
<dbReference type="RefSeq" id="WP_203719056.1">
    <property type="nucleotide sequence ID" value="NZ_BONE01000126.1"/>
</dbReference>
<evidence type="ECO:0000256" key="6">
    <source>
        <dbReference type="ARBA" id="ARBA00023136"/>
    </source>
</evidence>
<reference evidence="9 10" key="1">
    <citation type="submission" date="2021-01" db="EMBL/GenBank/DDBJ databases">
        <title>Whole genome shotgun sequence of Asanoa siamensis NBRC 107932.</title>
        <authorList>
            <person name="Komaki H."/>
            <person name="Tamura T."/>
        </authorList>
    </citation>
    <scope>NUCLEOTIDE SEQUENCE [LARGE SCALE GENOMIC DNA]</scope>
    <source>
        <strain evidence="9 10">NBRC 107932</strain>
    </source>
</reference>
<evidence type="ECO:0000256" key="4">
    <source>
        <dbReference type="ARBA" id="ARBA00022692"/>
    </source>
</evidence>
<gene>
    <name evidence="9" type="ORF">Asi02nite_77430</name>
</gene>
<feature type="transmembrane region" description="Helical" evidence="7">
    <location>
        <begin position="361"/>
        <end position="380"/>
    </location>
</feature>
<comment type="caution">
    <text evidence="9">The sequence shown here is derived from an EMBL/GenBank/DDBJ whole genome shotgun (WGS) entry which is preliminary data.</text>
</comment>
<feature type="transmembrane region" description="Helical" evidence="7">
    <location>
        <begin position="75"/>
        <end position="102"/>
    </location>
</feature>
<feature type="transmembrane region" description="Helical" evidence="7">
    <location>
        <begin position="209"/>
        <end position="230"/>
    </location>
</feature>
<dbReference type="Proteomes" id="UP000604117">
    <property type="component" value="Unassembled WGS sequence"/>
</dbReference>
<evidence type="ECO:0000256" key="3">
    <source>
        <dbReference type="ARBA" id="ARBA00022475"/>
    </source>
</evidence>
<keyword evidence="5 7" id="KW-1133">Transmembrane helix</keyword>
<feature type="transmembrane region" description="Helical" evidence="7">
    <location>
        <begin position="167"/>
        <end position="189"/>
    </location>
</feature>
<evidence type="ECO:0000259" key="8">
    <source>
        <dbReference type="PROSITE" id="PS50850"/>
    </source>
</evidence>
<dbReference type="InterPro" id="IPR011701">
    <property type="entry name" value="MFS"/>
</dbReference>
<keyword evidence="6 7" id="KW-0472">Membrane</keyword>
<evidence type="ECO:0000313" key="10">
    <source>
        <dbReference type="Proteomes" id="UP000604117"/>
    </source>
</evidence>
<dbReference type="PANTHER" id="PTHR43266:SF2">
    <property type="entry name" value="MAJOR FACILITATOR SUPERFAMILY (MFS) PROFILE DOMAIN-CONTAINING PROTEIN"/>
    <property type="match status" value="1"/>
</dbReference>
<dbReference type="CDD" id="cd06173">
    <property type="entry name" value="MFS_MefA_like"/>
    <property type="match status" value="1"/>
</dbReference>
<evidence type="ECO:0000313" key="9">
    <source>
        <dbReference type="EMBL" id="GIF78225.1"/>
    </source>
</evidence>
<organism evidence="9 10">
    <name type="scientific">Asanoa siamensis</name>
    <dbReference type="NCBI Taxonomy" id="926357"/>
    <lineage>
        <taxon>Bacteria</taxon>
        <taxon>Bacillati</taxon>
        <taxon>Actinomycetota</taxon>
        <taxon>Actinomycetes</taxon>
        <taxon>Micromonosporales</taxon>
        <taxon>Micromonosporaceae</taxon>
        <taxon>Asanoa</taxon>
    </lineage>
</organism>
<feature type="transmembrane region" description="Helical" evidence="7">
    <location>
        <begin position="272"/>
        <end position="290"/>
    </location>
</feature>
<feature type="transmembrane region" description="Helical" evidence="7">
    <location>
        <begin position="12"/>
        <end position="36"/>
    </location>
</feature>
<dbReference type="SUPFAM" id="SSF103473">
    <property type="entry name" value="MFS general substrate transporter"/>
    <property type="match status" value="1"/>
</dbReference>
<dbReference type="EMBL" id="BONE01000126">
    <property type="protein sequence ID" value="GIF78225.1"/>
    <property type="molecule type" value="Genomic_DNA"/>
</dbReference>
<proteinExistence type="predicted"/>
<keyword evidence="3" id="KW-1003">Cell membrane</keyword>
<evidence type="ECO:0000256" key="1">
    <source>
        <dbReference type="ARBA" id="ARBA00004651"/>
    </source>
</evidence>
<feature type="transmembrane region" description="Helical" evidence="7">
    <location>
        <begin position="42"/>
        <end position="63"/>
    </location>
</feature>
<feature type="transmembrane region" description="Helical" evidence="7">
    <location>
        <begin position="242"/>
        <end position="260"/>
    </location>
</feature>
<accession>A0ABQ4D3V7</accession>
<evidence type="ECO:0000256" key="7">
    <source>
        <dbReference type="SAM" id="Phobius"/>
    </source>
</evidence>
<dbReference type="PROSITE" id="PS50850">
    <property type="entry name" value="MFS"/>
    <property type="match status" value="1"/>
</dbReference>
<dbReference type="InterPro" id="IPR036259">
    <property type="entry name" value="MFS_trans_sf"/>
</dbReference>
<name>A0ABQ4D3V7_9ACTN</name>
<keyword evidence="2" id="KW-0813">Transport</keyword>
<protein>
    <recommendedName>
        <fullName evidence="8">Major facilitator superfamily (MFS) profile domain-containing protein</fullName>
    </recommendedName>
</protein>